<reference evidence="3" key="1">
    <citation type="submission" date="2020-05" db="UniProtKB">
        <authorList>
            <consortium name="EnsemblMetazoa"/>
        </authorList>
    </citation>
    <scope>IDENTIFICATION</scope>
    <source>
        <strain evidence="3">Yale</strain>
    </source>
</reference>
<feature type="compositionally biased region" description="Polar residues" evidence="2">
    <location>
        <begin position="567"/>
        <end position="581"/>
    </location>
</feature>
<feature type="region of interest" description="Disordered" evidence="2">
    <location>
        <begin position="353"/>
        <end position="372"/>
    </location>
</feature>
<feature type="compositionally biased region" description="Basic and acidic residues" evidence="2">
    <location>
        <begin position="481"/>
        <end position="498"/>
    </location>
</feature>
<dbReference type="AlphaFoldDB" id="A0A1B0FNP4"/>
<keyword evidence="1" id="KW-0175">Coiled coil</keyword>
<accession>A0A1B0FNP4</accession>
<evidence type="ECO:0000313" key="3">
    <source>
        <dbReference type="EnsemblMetazoa" id="GMOY005523-PA"/>
    </source>
</evidence>
<organism evidence="3 4">
    <name type="scientific">Glossina morsitans morsitans</name>
    <name type="common">Savannah tsetse fly</name>
    <dbReference type="NCBI Taxonomy" id="37546"/>
    <lineage>
        <taxon>Eukaryota</taxon>
        <taxon>Metazoa</taxon>
        <taxon>Ecdysozoa</taxon>
        <taxon>Arthropoda</taxon>
        <taxon>Hexapoda</taxon>
        <taxon>Insecta</taxon>
        <taxon>Pterygota</taxon>
        <taxon>Neoptera</taxon>
        <taxon>Endopterygota</taxon>
        <taxon>Diptera</taxon>
        <taxon>Brachycera</taxon>
        <taxon>Muscomorpha</taxon>
        <taxon>Hippoboscoidea</taxon>
        <taxon>Glossinidae</taxon>
        <taxon>Glossina</taxon>
    </lineage>
</organism>
<evidence type="ECO:0000256" key="1">
    <source>
        <dbReference type="SAM" id="Coils"/>
    </source>
</evidence>
<feature type="compositionally biased region" description="Basic residues" evidence="2">
    <location>
        <begin position="519"/>
        <end position="532"/>
    </location>
</feature>
<feature type="region of interest" description="Disordered" evidence="2">
    <location>
        <begin position="479"/>
        <end position="498"/>
    </location>
</feature>
<feature type="compositionally biased region" description="Low complexity" evidence="2">
    <location>
        <begin position="533"/>
        <end position="542"/>
    </location>
</feature>
<dbReference type="EnsemblMetazoa" id="GMOY005523-RA">
    <property type="protein sequence ID" value="GMOY005523-PA"/>
    <property type="gene ID" value="GMOY005523"/>
</dbReference>
<evidence type="ECO:0000256" key="2">
    <source>
        <dbReference type="SAM" id="MobiDB-lite"/>
    </source>
</evidence>
<proteinExistence type="predicted"/>
<dbReference type="EMBL" id="CCAG010021960">
    <property type="status" value="NOT_ANNOTATED_CDS"/>
    <property type="molecule type" value="Genomic_DNA"/>
</dbReference>
<dbReference type="PhylomeDB" id="A0A1B0FNP4"/>
<feature type="region of interest" description="Disordered" evidence="2">
    <location>
        <begin position="514"/>
        <end position="592"/>
    </location>
</feature>
<feature type="coiled-coil region" evidence="1">
    <location>
        <begin position="664"/>
        <end position="698"/>
    </location>
</feature>
<protein>
    <submittedName>
        <fullName evidence="3">Uncharacterized protein</fullName>
    </submittedName>
</protein>
<dbReference type="Proteomes" id="UP000092444">
    <property type="component" value="Unassembled WGS sequence"/>
</dbReference>
<name>A0A1B0FNP4_GLOMM</name>
<keyword evidence="4" id="KW-1185">Reference proteome</keyword>
<evidence type="ECO:0000313" key="4">
    <source>
        <dbReference type="Proteomes" id="UP000092444"/>
    </source>
</evidence>
<dbReference type="VEuPathDB" id="VectorBase:GMOY005523"/>
<sequence length="756" mass="84676">CVNDNNFWFYFWKINSPSSLSWKFCYQNLSRMMTSSLEKTSFTRTEKTEQTYPLRANKSIESLHGIASDKKKNSLSGQLLCTFPPTSCKSSSNFSTLLKSSSKIPCRLSLQSSATSWKHPNKLLPFRRSTSLRLRNSKSNCTNRVKMAENGIALAGANYTDGSETGNGQVVSSISRRKLKSLTRPATRNEQPLKRSLSLRKNFKISSSSLNKTESLKQQQTQKCLENQEKEENPIKNTAKSVEIVGDSTSSGDELNKSLSLETIVLDNYEDIPTMSLNKRGSPISAASASAAAAAAAVAVAAADIQIRPFSLEKEITTTATGNGKTIKVSNNIATTTTTTCHSQQGVKVLSSPNLKLTPKTPPVTPDSPTNFLNDDLDSSYSFATTTSGRSTMSCEHPYVARNGTTFSGRKMKYVVHCSSHAGQVGSNYLTPTQRAQQQIRRLKELLCTTRQDLEQRDTEILRLTREVVELRLFKASLSSPDERSASSDAVTVREADLKTSQDVSPIVDMVDDAQKSSSPRHHAHIHHRHAASLHQQHLQHGSSHHVMHASSEMQSSFADSGHFEDLTSSSVHSKDSSFTPPHTHDQACGSDEATGADDCISLEQYEMQRQELIRLYEQRIEDLIRNQDANTSEIKRTNNDRIEALLQKLAECNTRYADIVPDYEHAKERIRELEKQLEDLQRKLVEHEEKQKQMYLHMYQKGQEAERIARADQVLELAHRAPQNKVSINELLHQLQSTQDELENIRVRVFKVFVV</sequence>